<organism evidence="1">
    <name type="scientific">uncultured marine thaumarchaeote KM3_193_A03</name>
    <dbReference type="NCBI Taxonomy" id="1456081"/>
    <lineage>
        <taxon>Archaea</taxon>
        <taxon>Nitrososphaerota</taxon>
        <taxon>environmental samples</taxon>
    </lineage>
</organism>
<dbReference type="AlphaFoldDB" id="A0A075GRD3"/>
<reference evidence="1" key="1">
    <citation type="journal article" date="2014" name="Genome Biol. Evol.">
        <title>Pangenome evidence for extensive interdomain horizontal transfer affecting lineage core and shell genes in uncultured planktonic thaumarchaeota and euryarchaeota.</title>
        <authorList>
            <person name="Deschamps P."/>
            <person name="Zivanovic Y."/>
            <person name="Moreira D."/>
            <person name="Rodriguez-Valera F."/>
            <person name="Lopez-Garcia P."/>
        </authorList>
    </citation>
    <scope>NUCLEOTIDE SEQUENCE</scope>
</reference>
<dbReference type="EMBL" id="KF900772">
    <property type="protein sequence ID" value="AIF06506.1"/>
    <property type="molecule type" value="Genomic_DNA"/>
</dbReference>
<protein>
    <submittedName>
        <fullName evidence="1">Uncharacterized protein</fullName>
    </submittedName>
</protein>
<accession>A0A075GRD3</accession>
<evidence type="ECO:0000313" key="1">
    <source>
        <dbReference type="EMBL" id="AIF06506.1"/>
    </source>
</evidence>
<name>A0A075GRD3_9ARCH</name>
<proteinExistence type="predicted"/>
<sequence length="82" mass="9580">MYYVSLEKTFNAERLYNHIVHYYIDKKGVSKADANKIAQSVITRELERYVCKDGRCGHLSYDHIKNQNTCTIIDCQCGKFVK</sequence>